<comment type="caution">
    <text evidence="3">The sequence shown here is derived from an EMBL/GenBank/DDBJ whole genome shotgun (WGS) entry which is preliminary data.</text>
</comment>
<dbReference type="OrthoDB" id="9813321at2"/>
<dbReference type="SMART" id="SM00834">
    <property type="entry name" value="CxxC_CXXC_SSSS"/>
    <property type="match status" value="1"/>
</dbReference>
<dbReference type="EMBL" id="AZAC01000003">
    <property type="protein sequence ID" value="KIX15370.1"/>
    <property type="molecule type" value="Genomic_DNA"/>
</dbReference>
<evidence type="ECO:0000259" key="2">
    <source>
        <dbReference type="SMART" id="SM00834"/>
    </source>
</evidence>
<feature type="region of interest" description="Disordered" evidence="1">
    <location>
        <begin position="47"/>
        <end position="83"/>
    </location>
</feature>
<dbReference type="STRING" id="1429043.X474_04495"/>
<accession>A0A0D2K0X5</accession>
<feature type="domain" description="Putative regulatory protein FmdB zinc ribbon" evidence="2">
    <location>
        <begin position="1"/>
        <end position="41"/>
    </location>
</feature>
<dbReference type="InterPro" id="IPR013429">
    <property type="entry name" value="Regulatory_FmdB_Zinc_ribbon"/>
</dbReference>
<dbReference type="Pfam" id="PF09723">
    <property type="entry name" value="Zn_ribbon_8"/>
    <property type="match status" value="1"/>
</dbReference>
<dbReference type="AlphaFoldDB" id="A0A0D2K0X5"/>
<keyword evidence="4" id="KW-1185">Reference proteome</keyword>
<proteinExistence type="predicted"/>
<gene>
    <name evidence="3" type="ORF">X474_04495</name>
</gene>
<sequence length="83" mass="8286">MPLYDFKCLDCGKVSELLIIGEPSQRACPACGSLNLEKLLSKTSSLTGKAKTGGTPGPGDTTCCGSSPSSAGCAGPGSCCGRR</sequence>
<organism evidence="3 4">
    <name type="scientific">Dethiosulfatarculus sandiegensis</name>
    <dbReference type="NCBI Taxonomy" id="1429043"/>
    <lineage>
        <taxon>Bacteria</taxon>
        <taxon>Pseudomonadati</taxon>
        <taxon>Thermodesulfobacteriota</taxon>
        <taxon>Desulfarculia</taxon>
        <taxon>Desulfarculales</taxon>
        <taxon>Desulfarculaceae</taxon>
        <taxon>Dethiosulfatarculus</taxon>
    </lineage>
</organism>
<reference evidence="3 4" key="1">
    <citation type="submission" date="2013-11" db="EMBL/GenBank/DDBJ databases">
        <title>Metagenomic analysis of a methanogenic consortium involved in long chain n-alkane degradation.</title>
        <authorList>
            <person name="Davidova I.A."/>
            <person name="Callaghan A.V."/>
            <person name="Wawrik B."/>
            <person name="Pruitt S."/>
            <person name="Marks C."/>
            <person name="Duncan K.E."/>
            <person name="Suflita J.M."/>
        </authorList>
    </citation>
    <scope>NUCLEOTIDE SEQUENCE [LARGE SCALE GENOMIC DNA]</scope>
    <source>
        <strain evidence="3 4">SPR</strain>
    </source>
</reference>
<protein>
    <submittedName>
        <fullName evidence="3">FmdB family transcriptional regulator</fullName>
    </submittedName>
</protein>
<name>A0A0D2K0X5_9BACT</name>
<evidence type="ECO:0000313" key="3">
    <source>
        <dbReference type="EMBL" id="KIX15370.1"/>
    </source>
</evidence>
<dbReference type="InParanoid" id="A0A0D2K0X5"/>
<dbReference type="RefSeq" id="WP_044346888.1">
    <property type="nucleotide sequence ID" value="NZ_AZAC01000003.1"/>
</dbReference>
<evidence type="ECO:0000256" key="1">
    <source>
        <dbReference type="SAM" id="MobiDB-lite"/>
    </source>
</evidence>
<dbReference type="NCBIfam" id="TIGR02605">
    <property type="entry name" value="CxxC_CxxC_SSSS"/>
    <property type="match status" value="1"/>
</dbReference>
<dbReference type="Proteomes" id="UP000032233">
    <property type="component" value="Unassembled WGS sequence"/>
</dbReference>
<evidence type="ECO:0000313" key="4">
    <source>
        <dbReference type="Proteomes" id="UP000032233"/>
    </source>
</evidence>